<dbReference type="AlphaFoldDB" id="A0A9P8D6R0"/>
<dbReference type="GeneID" id="68320793"/>
<accession>A0A9P8D6R0</accession>
<gene>
    <name evidence="2" type="ORF">J7337_012937</name>
</gene>
<feature type="region of interest" description="Disordered" evidence="1">
    <location>
        <begin position="1"/>
        <end position="25"/>
    </location>
</feature>
<evidence type="ECO:0000313" key="2">
    <source>
        <dbReference type="EMBL" id="KAG9496350.1"/>
    </source>
</evidence>
<feature type="compositionally biased region" description="Basic and acidic residues" evidence="1">
    <location>
        <begin position="158"/>
        <end position="176"/>
    </location>
</feature>
<dbReference type="KEGG" id="fmu:J7337_012937"/>
<evidence type="ECO:0000313" key="3">
    <source>
        <dbReference type="Proteomes" id="UP000827133"/>
    </source>
</evidence>
<keyword evidence="3" id="KW-1185">Reference proteome</keyword>
<protein>
    <submittedName>
        <fullName evidence="2">Uncharacterized protein</fullName>
    </submittedName>
</protein>
<dbReference type="Proteomes" id="UP000827133">
    <property type="component" value="Unassembled WGS sequence"/>
</dbReference>
<reference evidence="2" key="1">
    <citation type="journal article" date="2021" name="Mol. Plant Microbe Interact.">
        <title>Telomere to telomere genome assembly of Fusarium musae F31, causal agent of crown rot disease of banana.</title>
        <authorList>
            <person name="Degradi L."/>
            <person name="Tava V."/>
            <person name="Kunova A."/>
            <person name="Cortesi P."/>
            <person name="Saracchi M."/>
            <person name="Pasquali M."/>
        </authorList>
    </citation>
    <scope>NUCLEOTIDE SEQUENCE</scope>
    <source>
        <strain evidence="2">F31</strain>
    </source>
</reference>
<dbReference type="PANTHER" id="PTHR10039:SF10">
    <property type="entry name" value="NACHT DOMAIN-CONTAINING PROTEIN"/>
    <property type="match status" value="1"/>
</dbReference>
<organism evidence="2 3">
    <name type="scientific">Fusarium musae</name>
    <dbReference type="NCBI Taxonomy" id="1042133"/>
    <lineage>
        <taxon>Eukaryota</taxon>
        <taxon>Fungi</taxon>
        <taxon>Dikarya</taxon>
        <taxon>Ascomycota</taxon>
        <taxon>Pezizomycotina</taxon>
        <taxon>Sordariomycetes</taxon>
        <taxon>Hypocreomycetidae</taxon>
        <taxon>Hypocreales</taxon>
        <taxon>Nectriaceae</taxon>
        <taxon>Fusarium</taxon>
    </lineage>
</organism>
<feature type="compositionally biased region" description="Polar residues" evidence="1">
    <location>
        <begin position="7"/>
        <end position="23"/>
    </location>
</feature>
<proteinExistence type="predicted"/>
<evidence type="ECO:0000256" key="1">
    <source>
        <dbReference type="SAM" id="MobiDB-lite"/>
    </source>
</evidence>
<sequence length="321" mass="36492">MIPHKSSYLSRSGPSTGSGSQPDGSAAITKLKDAVAHFQAMLTDDDRMRLQGLKKLPHDAQSIIAFTAELDRQQDGNRRGKSIASRLTSFLQIVQQFTPIIDTYIQSNPDISALIWALVNQVWRAVTSSFQIDIRSYVEKVKEKAENAQSEIELAKAQADHHEQEQQAKERREASDYRQKLSMWATKYSAAMKDIQHLKNKHAKDKKRSKLVHELTSYNSMTTFNSMRNKRHMGTAEWCFSTTEYQEWVNANKAAVLHITGKSSWIWEDNLSILDHRTTVLFPEAVSVHILLFPPFRRGEKSLRVNDHSFLSSAASSIAFD</sequence>
<dbReference type="EMBL" id="JAHBCI010000010">
    <property type="protein sequence ID" value="KAG9496350.1"/>
    <property type="molecule type" value="Genomic_DNA"/>
</dbReference>
<dbReference type="RefSeq" id="XP_044675350.1">
    <property type="nucleotide sequence ID" value="XM_044830434.1"/>
</dbReference>
<feature type="region of interest" description="Disordered" evidence="1">
    <location>
        <begin position="156"/>
        <end position="176"/>
    </location>
</feature>
<name>A0A9P8D6R0_9HYPO</name>
<comment type="caution">
    <text evidence="2">The sequence shown here is derived from an EMBL/GenBank/DDBJ whole genome shotgun (WGS) entry which is preliminary data.</text>
</comment>
<dbReference type="PANTHER" id="PTHR10039">
    <property type="entry name" value="AMELOGENIN"/>
    <property type="match status" value="1"/>
</dbReference>